<dbReference type="GO" id="GO:0006891">
    <property type="term" value="P:intra-Golgi vesicle-mediated transport"/>
    <property type="evidence" value="ECO:0007669"/>
    <property type="project" value="TreeGrafter"/>
</dbReference>
<dbReference type="PANTHER" id="PTHR13251:SF3">
    <property type="entry name" value="TRAFFICKING PROTEIN PARTICLE COMPLEX SUBUNIT 10"/>
    <property type="match status" value="1"/>
</dbReference>
<name>A0A7S4SK98_9STRA</name>
<dbReference type="GO" id="GO:1990071">
    <property type="term" value="C:TRAPPII protein complex"/>
    <property type="evidence" value="ECO:0007669"/>
    <property type="project" value="InterPro"/>
</dbReference>
<proteinExistence type="predicted"/>
<feature type="domain" description="TRAPPC10/Trs130 C-terminal" evidence="5">
    <location>
        <begin position="1429"/>
        <end position="1512"/>
    </location>
</feature>
<feature type="compositionally biased region" description="Basic and acidic residues" evidence="4">
    <location>
        <begin position="13"/>
        <end position="22"/>
    </location>
</feature>
<sequence>MSEDSTMSEDANNDSKEPKENEQQQQQQLSPPSRQSILRTHLSAGFSSLSSTKLSNAKKRREAALLLAATSTSPAGGSLSQQEQMIQLKSVRINFMDPTTHSKNPPRNAHRTNSDPGTIQALGGTSSAPSTPSSKKLFGRASTRSISTNSKQYNQVQQPTYNLYSKLITILTQHYDATLNAVPYNNLRSGAPSNIDHLPIRCVLGGTADSGSITRGGTDPAEWHTGPYCHVYIAACDNLEHYRAKVRPAIREFTAQIGAVNYEDGGLKKEMSGTSSHNSDGSNNGSLNGVPNGGYSSSQYIIVYVPTGDTGSYTEEVAEGVGALQEKYKAFAKNVRSTINKNPSSSNTSNNNSEHNDTDSFSDKDDILNASTHTNGPTDAAAAAAAPPPGPLSHSSKNEKELFRKFNIDFPQGRTCILSTLLTETTTNDAGFASTSPLKNQEWNAFLRALGSAIVAGFGQRVKRYDEELRRLDYMRASSARMFDLSHFFLVKESLAFTYQQMQLHEEALLQYEELEAFVPDSIWAEEDEEEEVQWGETRKKSTPTKVETRRELSSSDLAAAGDTIGFRRRIRAATDVATISHLVVQYLFAREIYLLFLLHRPVEIIERAHSFVKALYKMRILSSHTIDGMVGSLMTSPEEDEQLVVRKKAEAEAWALTTCWDVKCACENYFKFSSGSQHSSSASVDGASIADGSQGGGESVTVVSQEQQQILAGQERNAACRLSELLEFARLRFLKLGDLELSLEENPIRAVSEAVFPPDMLKPWASWEDLLRAAAERKDEGEEETKEIEEEGNNEFYSKSGMAPKYLSTWLRGAFSSRASYETKYLELSGAIILLNQCAGRRRIAARLQGERAEIYILRKEYHLATEVLLSIVDSCARDSWDRAHYWRVFRLACCQRMITAGMGGKKNGRTAEGGEALSYLNTLTRCFNPRTALVAPAKTSELLQRDLEALVGGNSVSSARLGIAPFLEMELNVDPTKTGRTSHPLGYLRKKVMKHFCSVGDVISISLSITSHLPRTITLDGLRLHLLTFVEYEAVYREGSGVIEEDDIFRTLSITAPLQIEPGQNSFKFEWIPMTMGQFFLSTVEVQWKTAKFHYDSALMRRPLQGVDVLPSDPTQTIELNPLFLIPGHTQQVRLVFHSGEDIVTDGEVELICSEGLQILPPDTDPNDAEDAWCNEIMVKLEPCGPDSKVVIKTSVKSEGAKGDNLEGFIIQTSNDLSKGTVQTMKAKVMTSYRHGLYDEEIKKGEEPESAAMSTLLEAMVTTLDRPALTVDEAHAFTYAKDAIMLSVSLHCNTPVPFFIKEWNIELPPPLSLAEDGDLNHGMFEHAVAEGEELFFGFKCERNGKPIPDYMAEEDSDDEEKTILHVVLKDEFGKTFRQVLPLDLYNFFDQLRREDEFASSSSAKAELRCSHNEGIVGEPVTFTYDLNFNIKRKKSRWPKPTASNSDLFRYSILCDETDWILGGKVRGVIDCSSNDSFSLTFVGIPSRSGILKRFPEISIMQHMDNGFNENQDSATSIMSANPHMTVQSRYPAAFKSLSYTHHMALAVPSMIEIG</sequence>
<feature type="compositionally biased region" description="Low complexity" evidence="4">
    <location>
        <begin position="338"/>
        <end position="353"/>
    </location>
</feature>
<comment type="subcellular location">
    <subcellularLocation>
        <location evidence="1">Golgi apparatus</location>
    </subcellularLocation>
</comment>
<dbReference type="InterPro" id="IPR056913">
    <property type="entry name" value="TRAPPC10/Trs130_N"/>
</dbReference>
<reference evidence="7" key="1">
    <citation type="submission" date="2021-01" db="EMBL/GenBank/DDBJ databases">
        <authorList>
            <person name="Corre E."/>
            <person name="Pelletier E."/>
            <person name="Niang G."/>
            <person name="Scheremetjew M."/>
            <person name="Finn R."/>
            <person name="Kale V."/>
            <person name="Holt S."/>
            <person name="Cochrane G."/>
            <person name="Meng A."/>
            <person name="Brown T."/>
            <person name="Cohen L."/>
        </authorList>
    </citation>
    <scope>NUCLEOTIDE SEQUENCE</scope>
    <source>
        <strain evidence="7">GSO104</strain>
    </source>
</reference>
<feature type="compositionally biased region" description="Polar residues" evidence="4">
    <location>
        <begin position="142"/>
        <end position="153"/>
    </location>
</feature>
<feature type="compositionally biased region" description="Low complexity" evidence="4">
    <location>
        <begin position="122"/>
        <end position="136"/>
    </location>
</feature>
<evidence type="ECO:0000256" key="3">
    <source>
        <dbReference type="ARBA" id="ARBA00023034"/>
    </source>
</evidence>
<evidence type="ECO:0000256" key="1">
    <source>
        <dbReference type="ARBA" id="ARBA00004555"/>
    </source>
</evidence>
<dbReference type="Pfam" id="PF12584">
    <property type="entry name" value="TRAPPC10"/>
    <property type="match status" value="1"/>
</dbReference>
<feature type="region of interest" description="Disordered" evidence="4">
    <location>
        <begin position="338"/>
        <end position="397"/>
    </location>
</feature>
<feature type="region of interest" description="Disordered" evidence="4">
    <location>
        <begin position="1"/>
        <end position="38"/>
    </location>
</feature>
<feature type="compositionally biased region" description="Polar residues" evidence="4">
    <location>
        <begin position="29"/>
        <end position="38"/>
    </location>
</feature>
<dbReference type="InterPro" id="IPR045126">
    <property type="entry name" value="TRAPPC10/Trs130"/>
</dbReference>
<feature type="domain" description="TRAPPC10/Trs130 N-terminal" evidence="6">
    <location>
        <begin position="439"/>
        <end position="605"/>
    </location>
</feature>
<evidence type="ECO:0000256" key="2">
    <source>
        <dbReference type="ARBA" id="ARBA00022448"/>
    </source>
</evidence>
<evidence type="ECO:0000256" key="4">
    <source>
        <dbReference type="SAM" id="MobiDB-lite"/>
    </source>
</evidence>
<keyword evidence="3" id="KW-0333">Golgi apparatus</keyword>
<feature type="compositionally biased region" description="Low complexity" evidence="4">
    <location>
        <begin position="272"/>
        <end position="289"/>
    </location>
</feature>
<keyword evidence="2" id="KW-0813">Transport</keyword>
<gene>
    <name evidence="7" type="ORF">DBRI00130_LOCUS36524</name>
</gene>
<dbReference type="Pfam" id="PF23036">
    <property type="entry name" value="TRAPPC10_1st"/>
    <property type="match status" value="1"/>
</dbReference>
<accession>A0A7S4SK98</accession>
<feature type="region of interest" description="Disordered" evidence="4">
    <location>
        <begin position="96"/>
        <end position="153"/>
    </location>
</feature>
<dbReference type="EMBL" id="HBNS01047350">
    <property type="protein sequence ID" value="CAE4648057.1"/>
    <property type="molecule type" value="Transcribed_RNA"/>
</dbReference>
<evidence type="ECO:0008006" key="8">
    <source>
        <dbReference type="Google" id="ProtNLM"/>
    </source>
</evidence>
<dbReference type="InterPro" id="IPR022233">
    <property type="entry name" value="TRAPPC10/Trs130_C"/>
</dbReference>
<evidence type="ECO:0000313" key="7">
    <source>
        <dbReference type="EMBL" id="CAE4648057.1"/>
    </source>
</evidence>
<dbReference type="GO" id="GO:0034498">
    <property type="term" value="P:early endosome to Golgi transport"/>
    <property type="evidence" value="ECO:0007669"/>
    <property type="project" value="TreeGrafter"/>
</dbReference>
<feature type="compositionally biased region" description="Basic and acidic residues" evidence="4">
    <location>
        <begin position="354"/>
        <end position="367"/>
    </location>
</feature>
<dbReference type="GO" id="GO:0005829">
    <property type="term" value="C:cytosol"/>
    <property type="evidence" value="ECO:0007669"/>
    <property type="project" value="GOC"/>
</dbReference>
<dbReference type="PANTHER" id="PTHR13251">
    <property type="entry name" value="EPILEPSY HOLOPROSENCEPHALY CANDIDATE 1/TMEM1"/>
    <property type="match status" value="1"/>
</dbReference>
<feature type="region of interest" description="Disordered" evidence="4">
    <location>
        <begin position="268"/>
        <end position="291"/>
    </location>
</feature>
<evidence type="ECO:0000259" key="5">
    <source>
        <dbReference type="Pfam" id="PF12584"/>
    </source>
</evidence>
<protein>
    <recommendedName>
        <fullName evidence="8">Trafficking protein particle complex subunit 11 domain-containing protein</fullName>
    </recommendedName>
</protein>
<evidence type="ECO:0000259" key="6">
    <source>
        <dbReference type="Pfam" id="PF23036"/>
    </source>
</evidence>
<organism evidence="7">
    <name type="scientific">Ditylum brightwellii</name>
    <dbReference type="NCBI Taxonomy" id="49249"/>
    <lineage>
        <taxon>Eukaryota</taxon>
        <taxon>Sar</taxon>
        <taxon>Stramenopiles</taxon>
        <taxon>Ochrophyta</taxon>
        <taxon>Bacillariophyta</taxon>
        <taxon>Mediophyceae</taxon>
        <taxon>Lithodesmiophycidae</taxon>
        <taxon>Lithodesmiales</taxon>
        <taxon>Lithodesmiaceae</taxon>
        <taxon>Ditylum</taxon>
    </lineage>
</organism>